<name>A0ABN2AXR7_9ACTN</name>
<dbReference type="RefSeq" id="WP_344504745.1">
    <property type="nucleotide sequence ID" value="NZ_BAAAQD010000010.1"/>
</dbReference>
<evidence type="ECO:0000256" key="2">
    <source>
        <dbReference type="SAM" id="Phobius"/>
    </source>
</evidence>
<organism evidence="3 4">
    <name type="scientific">Dactylosporangium maewongense</name>
    <dbReference type="NCBI Taxonomy" id="634393"/>
    <lineage>
        <taxon>Bacteria</taxon>
        <taxon>Bacillati</taxon>
        <taxon>Actinomycetota</taxon>
        <taxon>Actinomycetes</taxon>
        <taxon>Micromonosporales</taxon>
        <taxon>Micromonosporaceae</taxon>
        <taxon>Dactylosporangium</taxon>
    </lineage>
</organism>
<feature type="region of interest" description="Disordered" evidence="1">
    <location>
        <begin position="1"/>
        <end position="24"/>
    </location>
</feature>
<dbReference type="SUPFAM" id="SSF53850">
    <property type="entry name" value="Periplasmic binding protein-like II"/>
    <property type="match status" value="1"/>
</dbReference>
<reference evidence="3 4" key="1">
    <citation type="journal article" date="2019" name="Int. J. Syst. Evol. Microbiol.">
        <title>The Global Catalogue of Microorganisms (GCM) 10K type strain sequencing project: providing services to taxonomists for standard genome sequencing and annotation.</title>
        <authorList>
            <consortium name="The Broad Institute Genomics Platform"/>
            <consortium name="The Broad Institute Genome Sequencing Center for Infectious Disease"/>
            <person name="Wu L."/>
            <person name="Ma J."/>
        </authorList>
    </citation>
    <scope>NUCLEOTIDE SEQUENCE [LARGE SCALE GENOMIC DNA]</scope>
    <source>
        <strain evidence="3 4">JCM 15933</strain>
    </source>
</reference>
<keyword evidence="4" id="KW-1185">Reference proteome</keyword>
<dbReference type="Proteomes" id="UP001501470">
    <property type="component" value="Unassembled WGS sequence"/>
</dbReference>
<dbReference type="EMBL" id="BAAAQD010000010">
    <property type="protein sequence ID" value="GAA1528715.1"/>
    <property type="molecule type" value="Genomic_DNA"/>
</dbReference>
<feature type="compositionally biased region" description="Low complexity" evidence="1">
    <location>
        <begin position="797"/>
        <end position="813"/>
    </location>
</feature>
<keyword evidence="2" id="KW-0472">Membrane</keyword>
<keyword evidence="2" id="KW-0812">Transmembrane</keyword>
<gene>
    <name evidence="3" type="ORF">GCM10009827_052410</name>
</gene>
<keyword evidence="2" id="KW-1133">Transmembrane helix</keyword>
<dbReference type="Gene3D" id="3.40.190.10">
    <property type="entry name" value="Periplasmic binding protein-like II"/>
    <property type="match status" value="1"/>
</dbReference>
<proteinExistence type="predicted"/>
<protein>
    <recommendedName>
        <fullName evidence="5">PBP domain-containing protein</fullName>
    </recommendedName>
</protein>
<accession>A0ABN2AXR7</accession>
<feature type="region of interest" description="Disordered" evidence="1">
    <location>
        <begin position="788"/>
        <end position="840"/>
    </location>
</feature>
<feature type="compositionally biased region" description="Polar residues" evidence="1">
    <location>
        <begin position="1"/>
        <end position="13"/>
    </location>
</feature>
<comment type="caution">
    <text evidence="3">The sequence shown here is derived from an EMBL/GenBank/DDBJ whole genome shotgun (WGS) entry which is preliminary data.</text>
</comment>
<sequence>MSATVATGTTGQQPAPDDLPPPRGAARAVWKRRLAGAGVVGVLLLATLVRGATATAGDTFVPPLGVDVPTSSAKTITVKPGEAGGDFDGTEITVSQTRDLGNQGITISWKNAPSTPDATIGQNVFAFMQCWGDPDAPDPFHEGAAKDPLWGRETCQFGALLDTPVWGGDKAPGGGTIRTVGINGLPDPAETLPPDAVIAPFRSVKGTRIGHGGKSDPYPGNLDPQTTGSDVIMSEYFDKNKTNEIPYGYTAGDGTGRVVFEAQTDMEAPHLGCGLPDSGGVIQPCWLVIVPRGHHDPLTGGELAGSDTPVNGSPLAATHWKHRIAVRLDFRSVQTPCPIDQAERATVGSEMAAPAMQAWQPALCGRTGNVYGYTPTSEDETSSAVLGSGDDSPGLGFTSSPVVGVPGGPPPVHAPMALSSVVVAFTIDNQVNPGSTNPEEELLRARQVNGMRLTPKLVAKLLTSSYQRDIPDGSKAEHLKDNYRTILADPEFITINPDFRFSRANRDIQPVMVPLGGSAANRAVWGWILADKAARDFLSGVPDPEHKDPVTGVTYHMKVNSFYQDFGLDGVVPDRFPKSDPTCSQPRPDLVPELKVCIFNKQPYTSSMTDGAQQTLKADTHSEVEFDEAKYQSSDHQIVTLKRAAPQTKGNRWVMAITDSASAARFGLYSASLLNGSDPTDLNAYVTPTKQSLQAAVAAMGPTANPDVLALDPALKKPGAYPLTMLTYAAVDPSRGQALREAYAKLIEFAAGDGQNEGVSVGNLPPGYVPLPDSLKAKARSAAEMVRRGWTAPPTPAATTTTAAPVTGGTLPARGSVPSAAPTSARPSLSAAPVPAARATDPEPVEWAQRYLLSMILGAGLLAAAAGPVLTGLARRRERR</sequence>
<evidence type="ECO:0008006" key="5">
    <source>
        <dbReference type="Google" id="ProtNLM"/>
    </source>
</evidence>
<feature type="transmembrane region" description="Helical" evidence="2">
    <location>
        <begin position="851"/>
        <end position="874"/>
    </location>
</feature>
<evidence type="ECO:0000313" key="3">
    <source>
        <dbReference type="EMBL" id="GAA1528715.1"/>
    </source>
</evidence>
<evidence type="ECO:0000313" key="4">
    <source>
        <dbReference type="Proteomes" id="UP001501470"/>
    </source>
</evidence>
<evidence type="ECO:0000256" key="1">
    <source>
        <dbReference type="SAM" id="MobiDB-lite"/>
    </source>
</evidence>